<accession>A0A3B0VBK4</accession>
<protein>
    <recommendedName>
        <fullName evidence="3">DNA repair protein RecN</fullName>
    </recommendedName>
    <alternativeName>
        <fullName evidence="8">Recombination protein N</fullName>
    </alternativeName>
</protein>
<dbReference type="PANTHER" id="PTHR11059">
    <property type="entry name" value="DNA REPAIR PROTEIN RECN"/>
    <property type="match status" value="1"/>
</dbReference>
<comment type="similarity">
    <text evidence="2">Belongs to the RecN family.</text>
</comment>
<dbReference type="Pfam" id="PF02463">
    <property type="entry name" value="SMC_N"/>
    <property type="match status" value="1"/>
</dbReference>
<feature type="non-terminal residue" evidence="11">
    <location>
        <position position="534"/>
    </location>
</feature>
<dbReference type="SUPFAM" id="SSF52540">
    <property type="entry name" value="P-loop containing nucleoside triphosphate hydrolases"/>
    <property type="match status" value="1"/>
</dbReference>
<organism evidence="11">
    <name type="scientific">hydrothermal vent metagenome</name>
    <dbReference type="NCBI Taxonomy" id="652676"/>
    <lineage>
        <taxon>unclassified sequences</taxon>
        <taxon>metagenomes</taxon>
        <taxon>ecological metagenomes</taxon>
    </lineage>
</organism>
<evidence type="ECO:0000256" key="7">
    <source>
        <dbReference type="ARBA" id="ARBA00023204"/>
    </source>
</evidence>
<evidence type="ECO:0000256" key="6">
    <source>
        <dbReference type="ARBA" id="ARBA00022840"/>
    </source>
</evidence>
<evidence type="ECO:0000256" key="3">
    <source>
        <dbReference type="ARBA" id="ARBA00021315"/>
    </source>
</evidence>
<evidence type="ECO:0000256" key="4">
    <source>
        <dbReference type="ARBA" id="ARBA00022741"/>
    </source>
</evidence>
<gene>
    <name evidence="11" type="ORF">MNBD_CHLOROFLEXI01-1895</name>
</gene>
<comment type="function">
    <text evidence="1">May be involved in recombinational repair of damaged DNA.</text>
</comment>
<dbReference type="CDD" id="cd03241">
    <property type="entry name" value="ABC_RecN"/>
    <property type="match status" value="2"/>
</dbReference>
<evidence type="ECO:0000256" key="2">
    <source>
        <dbReference type="ARBA" id="ARBA00009441"/>
    </source>
</evidence>
<dbReference type="GO" id="GO:0006310">
    <property type="term" value="P:DNA recombination"/>
    <property type="evidence" value="ECO:0007669"/>
    <property type="project" value="InterPro"/>
</dbReference>
<evidence type="ECO:0000256" key="5">
    <source>
        <dbReference type="ARBA" id="ARBA00022763"/>
    </source>
</evidence>
<keyword evidence="9" id="KW-0175">Coiled coil</keyword>
<keyword evidence="4" id="KW-0547">Nucleotide-binding</keyword>
<keyword evidence="5" id="KW-0227">DNA damage</keyword>
<dbReference type="InterPro" id="IPR004604">
    <property type="entry name" value="DNA_recomb/repair_RecN"/>
</dbReference>
<dbReference type="InterPro" id="IPR003395">
    <property type="entry name" value="RecF/RecN/SMC_N"/>
</dbReference>
<feature type="domain" description="RecF/RecN/SMC N-terminal" evidence="10">
    <location>
        <begin position="1"/>
        <end position="528"/>
    </location>
</feature>
<dbReference type="PIRSF" id="PIRSF003128">
    <property type="entry name" value="RecN"/>
    <property type="match status" value="1"/>
</dbReference>
<dbReference type="GO" id="GO:0006281">
    <property type="term" value="P:DNA repair"/>
    <property type="evidence" value="ECO:0007669"/>
    <property type="project" value="UniProtKB-KW"/>
</dbReference>
<dbReference type="FunFam" id="3.40.50.300:FF:000319">
    <property type="entry name" value="DNA repair protein RecN"/>
    <property type="match status" value="1"/>
</dbReference>
<reference evidence="11" key="1">
    <citation type="submission" date="2018-06" db="EMBL/GenBank/DDBJ databases">
        <authorList>
            <person name="Zhirakovskaya E."/>
        </authorList>
    </citation>
    <scope>NUCLEOTIDE SEQUENCE</scope>
</reference>
<dbReference type="Gene3D" id="3.40.50.300">
    <property type="entry name" value="P-loop containing nucleotide triphosphate hydrolases"/>
    <property type="match status" value="2"/>
</dbReference>
<evidence type="ECO:0000259" key="10">
    <source>
        <dbReference type="Pfam" id="PF02463"/>
    </source>
</evidence>
<evidence type="ECO:0000256" key="9">
    <source>
        <dbReference type="SAM" id="Coils"/>
    </source>
</evidence>
<dbReference type="AlphaFoldDB" id="A0A3B0VBK4"/>
<evidence type="ECO:0000256" key="8">
    <source>
        <dbReference type="ARBA" id="ARBA00033408"/>
    </source>
</evidence>
<dbReference type="EMBL" id="UOEU01000694">
    <property type="protein sequence ID" value="VAW38100.1"/>
    <property type="molecule type" value="Genomic_DNA"/>
</dbReference>
<feature type="coiled-coil region" evidence="9">
    <location>
        <begin position="163"/>
        <end position="190"/>
    </location>
</feature>
<name>A0A3B0VBK4_9ZZZZ</name>
<dbReference type="GO" id="GO:0009432">
    <property type="term" value="P:SOS response"/>
    <property type="evidence" value="ECO:0007669"/>
    <property type="project" value="TreeGrafter"/>
</dbReference>
<dbReference type="NCBIfam" id="TIGR00634">
    <property type="entry name" value="recN"/>
    <property type="match status" value="1"/>
</dbReference>
<evidence type="ECO:0000313" key="11">
    <source>
        <dbReference type="EMBL" id="VAW38100.1"/>
    </source>
</evidence>
<keyword evidence="6" id="KW-0067">ATP-binding</keyword>
<dbReference type="GO" id="GO:0005524">
    <property type="term" value="F:ATP binding"/>
    <property type="evidence" value="ECO:0007669"/>
    <property type="project" value="UniProtKB-KW"/>
</dbReference>
<evidence type="ECO:0000256" key="1">
    <source>
        <dbReference type="ARBA" id="ARBA00003618"/>
    </source>
</evidence>
<proteinExistence type="inferred from homology"/>
<dbReference type="PANTHER" id="PTHR11059:SF0">
    <property type="entry name" value="DNA REPAIR PROTEIN RECN"/>
    <property type="match status" value="1"/>
</dbReference>
<dbReference type="InterPro" id="IPR027417">
    <property type="entry name" value="P-loop_NTPase"/>
</dbReference>
<sequence>MLSELYIRNFAIIDELRLQFKRGFNVLTGETGAGKSIILDAVTLLLGGRADTTFVRAGAGEAYVEATFKLNDTLKKVLTPILEAEGLDEEQGSRVFLSRELRLNGRNICRVNGRTVNLSVLRDVAEPLIDIHGQGEHLSLLQPRSHLPLLDSYAGVGDERAALAKEIAALQEIQHELAELRQNERMQAQRADMLRFQISEIEAAQLQDGEEEDLRAERTRLANSEQLMKSASEAVNLLTGMDEDSQAAADMLGQAERSLVQLTRYDETQGPLLERLQGLIYQLSEMSSDLQSYLNEVEYNPSRLDFVEERLEMINMLKRKYGEDIGTILALRERAIAELTSIDNSEERIGELEKSQEDYLRRCGGMALKLSHKRQSAAKKLATAVVTQLVDLQMDGARFEVDFARKPQADGLYVENERLAFDKTGFDQAEFLISTNPGEPLKPMAKVASGGETSRLMLALKTALAQVDKTPTLIFDEIDQGIGGRVGDVVGRKLWGLTAVAEHQVIVVTHLPQLAGYSDVHFHVSKGQKEGRTT</sequence>
<keyword evidence="7" id="KW-0234">DNA repair</keyword>
<dbReference type="GO" id="GO:0043590">
    <property type="term" value="C:bacterial nucleoid"/>
    <property type="evidence" value="ECO:0007669"/>
    <property type="project" value="TreeGrafter"/>
</dbReference>